<evidence type="ECO:0000256" key="3">
    <source>
        <dbReference type="ARBA" id="ARBA00022475"/>
    </source>
</evidence>
<organism evidence="8 9">
    <name type="scientific">Actinokineospora iranica</name>
    <dbReference type="NCBI Taxonomy" id="1271860"/>
    <lineage>
        <taxon>Bacteria</taxon>
        <taxon>Bacillati</taxon>
        <taxon>Actinomycetota</taxon>
        <taxon>Actinomycetes</taxon>
        <taxon>Pseudonocardiales</taxon>
        <taxon>Pseudonocardiaceae</taxon>
        <taxon>Actinokineospora</taxon>
    </lineage>
</organism>
<keyword evidence="6 7" id="KW-0472">Membrane</keyword>
<keyword evidence="4 7" id="KW-0812">Transmembrane</keyword>
<dbReference type="PANTHER" id="PTHR33452">
    <property type="entry name" value="OXIDOREDUCTASE CATD-RELATED"/>
    <property type="match status" value="1"/>
</dbReference>
<dbReference type="InterPro" id="IPR051907">
    <property type="entry name" value="DoxX-like_oxidoreductase"/>
</dbReference>
<evidence type="ECO:0000313" key="8">
    <source>
        <dbReference type="EMBL" id="SDD12046.1"/>
    </source>
</evidence>
<reference evidence="9" key="1">
    <citation type="submission" date="2016-10" db="EMBL/GenBank/DDBJ databases">
        <authorList>
            <person name="Varghese N."/>
            <person name="Submissions S."/>
        </authorList>
    </citation>
    <scope>NUCLEOTIDE SEQUENCE [LARGE SCALE GENOMIC DNA]</scope>
    <source>
        <strain evidence="9">IBRC-M 10403</strain>
    </source>
</reference>
<gene>
    <name evidence="8" type="ORF">SAMN05216174_107235</name>
</gene>
<accession>A0A1G6S775</accession>
<keyword evidence="9" id="KW-1185">Reference proteome</keyword>
<dbReference type="PANTHER" id="PTHR33452:SF1">
    <property type="entry name" value="INNER MEMBRANE PROTEIN YPHA-RELATED"/>
    <property type="match status" value="1"/>
</dbReference>
<feature type="transmembrane region" description="Helical" evidence="7">
    <location>
        <begin position="85"/>
        <end position="101"/>
    </location>
</feature>
<sequence length="156" mass="16139">MSRRHLLTARVPAPVADAALLLLRLVAAVVFIAHGWDALGAGGMAAVVEEQRAAGIPLPELAAPFTILTEIIGGVLLALGVLTRLWAAAFALIMLGAWVFVHAPHGIFVQNGGFELVMVLAAVSVTLVVTGPGRYSGDHLIAGRADAVPEPSAGRR</sequence>
<feature type="transmembrane region" description="Helical" evidence="7">
    <location>
        <begin position="61"/>
        <end position="78"/>
    </location>
</feature>
<evidence type="ECO:0000313" key="9">
    <source>
        <dbReference type="Proteomes" id="UP000199501"/>
    </source>
</evidence>
<dbReference type="EMBL" id="FMZZ01000007">
    <property type="protein sequence ID" value="SDD12046.1"/>
    <property type="molecule type" value="Genomic_DNA"/>
</dbReference>
<dbReference type="RefSeq" id="WP_228771695.1">
    <property type="nucleotide sequence ID" value="NZ_FMZZ01000007.1"/>
</dbReference>
<dbReference type="Proteomes" id="UP000199501">
    <property type="component" value="Unassembled WGS sequence"/>
</dbReference>
<keyword evidence="3" id="KW-1003">Cell membrane</keyword>
<evidence type="ECO:0000256" key="5">
    <source>
        <dbReference type="ARBA" id="ARBA00022989"/>
    </source>
</evidence>
<dbReference type="Pfam" id="PF07681">
    <property type="entry name" value="DoxX"/>
    <property type="match status" value="1"/>
</dbReference>
<proteinExistence type="inferred from homology"/>
<dbReference type="GO" id="GO:0005886">
    <property type="term" value="C:plasma membrane"/>
    <property type="evidence" value="ECO:0007669"/>
    <property type="project" value="UniProtKB-SubCell"/>
</dbReference>
<dbReference type="AlphaFoldDB" id="A0A1G6S775"/>
<feature type="transmembrane region" description="Helical" evidence="7">
    <location>
        <begin position="107"/>
        <end position="129"/>
    </location>
</feature>
<protein>
    <submittedName>
        <fullName evidence="8">Putative oxidoreductase</fullName>
    </submittedName>
</protein>
<dbReference type="InterPro" id="IPR032808">
    <property type="entry name" value="DoxX"/>
</dbReference>
<evidence type="ECO:0000256" key="6">
    <source>
        <dbReference type="ARBA" id="ARBA00023136"/>
    </source>
</evidence>
<keyword evidence="5 7" id="KW-1133">Transmembrane helix</keyword>
<evidence type="ECO:0000256" key="4">
    <source>
        <dbReference type="ARBA" id="ARBA00022692"/>
    </source>
</evidence>
<evidence type="ECO:0000256" key="1">
    <source>
        <dbReference type="ARBA" id="ARBA00004651"/>
    </source>
</evidence>
<evidence type="ECO:0000256" key="2">
    <source>
        <dbReference type="ARBA" id="ARBA00006679"/>
    </source>
</evidence>
<evidence type="ECO:0000256" key="7">
    <source>
        <dbReference type="SAM" id="Phobius"/>
    </source>
</evidence>
<comment type="subcellular location">
    <subcellularLocation>
        <location evidence="1">Cell membrane</location>
        <topology evidence="1">Multi-pass membrane protein</topology>
    </subcellularLocation>
</comment>
<name>A0A1G6S775_9PSEU</name>
<dbReference type="STRING" id="1271860.SAMN05216174_107235"/>
<comment type="similarity">
    <text evidence="2">Belongs to the DoxX family.</text>
</comment>